<keyword evidence="4" id="KW-0472">Membrane</keyword>
<evidence type="ECO:0000256" key="2">
    <source>
        <dbReference type="ARBA" id="ARBA00022679"/>
    </source>
</evidence>
<keyword evidence="4" id="KW-1133">Transmembrane helix</keyword>
<evidence type="ECO:0000313" key="7">
    <source>
        <dbReference type="Proteomes" id="UP000279372"/>
    </source>
</evidence>
<dbReference type="CDD" id="cd07989">
    <property type="entry name" value="LPLAT_AGPAT-like"/>
    <property type="match status" value="1"/>
</dbReference>
<feature type="domain" description="Phospholipid/glycerol acyltransferase" evidence="5">
    <location>
        <begin position="94"/>
        <end position="208"/>
    </location>
</feature>
<keyword evidence="2 6" id="KW-0808">Transferase</keyword>
<name>A0A3M3Z8E1_9PSED</name>
<keyword evidence="3 6" id="KW-0012">Acyltransferase</keyword>
<keyword evidence="4" id="KW-0812">Transmembrane</keyword>
<evidence type="ECO:0000313" key="6">
    <source>
        <dbReference type="EMBL" id="RMO90761.1"/>
    </source>
</evidence>
<reference evidence="6 7" key="1">
    <citation type="submission" date="2018-08" db="EMBL/GenBank/DDBJ databases">
        <title>Recombination of ecologically and evolutionarily significant loci maintains genetic cohesion in the Pseudomonas syringae species complex.</title>
        <authorList>
            <person name="Dillon M."/>
            <person name="Thakur S."/>
            <person name="Almeida R.N.D."/>
            <person name="Weir B.S."/>
            <person name="Guttman D.S."/>
        </authorList>
    </citation>
    <scope>NUCLEOTIDE SEQUENCE [LARGE SCALE GENOMIC DNA]</scope>
    <source>
        <strain evidence="6 7">ICMP 8902</strain>
    </source>
</reference>
<accession>A0A3M3Z8E1</accession>
<organism evidence="6 7">
    <name type="scientific">Pseudomonas syringae pv. philadelphi</name>
    <dbReference type="NCBI Taxonomy" id="251706"/>
    <lineage>
        <taxon>Bacteria</taxon>
        <taxon>Pseudomonadati</taxon>
        <taxon>Pseudomonadota</taxon>
        <taxon>Gammaproteobacteria</taxon>
        <taxon>Pseudomonadales</taxon>
        <taxon>Pseudomonadaceae</taxon>
        <taxon>Pseudomonas</taxon>
    </lineage>
</organism>
<dbReference type="PANTHER" id="PTHR10434:SF40">
    <property type="entry name" value="1-ACYL-SN-GLYCEROL-3-PHOSPHATE ACYLTRANSFERASE"/>
    <property type="match status" value="1"/>
</dbReference>
<proteinExistence type="predicted"/>
<comment type="caution">
    <text evidence="6">The sequence shown here is derived from an EMBL/GenBank/DDBJ whole genome shotgun (WGS) entry which is preliminary data.</text>
</comment>
<dbReference type="GO" id="GO:0003841">
    <property type="term" value="F:1-acylglycerol-3-phosphate O-acyltransferase activity"/>
    <property type="evidence" value="ECO:0007669"/>
    <property type="project" value="TreeGrafter"/>
</dbReference>
<dbReference type="Pfam" id="PF01553">
    <property type="entry name" value="Acyltransferase"/>
    <property type="match status" value="1"/>
</dbReference>
<dbReference type="AlphaFoldDB" id="A0A3M3Z8E1"/>
<comment type="pathway">
    <text evidence="1">Lipid metabolism.</text>
</comment>
<dbReference type="Proteomes" id="UP000279372">
    <property type="component" value="Unassembled WGS sequence"/>
</dbReference>
<dbReference type="InterPro" id="IPR002123">
    <property type="entry name" value="Plipid/glycerol_acylTrfase"/>
</dbReference>
<evidence type="ECO:0000256" key="3">
    <source>
        <dbReference type="ARBA" id="ARBA00023315"/>
    </source>
</evidence>
<sequence length="274" mass="30852">MRFGTLQERAPARTVNVTMSIMQAIRTFFFYLLLGTSSLLWCTLSFFIAPFLPFKARYRFINVYWCRCALWLTRVFLNIKVEVTGAENVPKTPCVIISNHQSTWETFFLSAYFEPLSQVLKRELLYVPFFGWAMAMLRPIAIDRENPKAALREIAKKGDELLKDGVWVLIFPEGTRVPYGQVGKFSRGGTALAVNADLPVLPVAHNAGKYWPRDGWAKRPGTIQVVIGEPMYAEGTGPRAIAALNDRVQTWNEDTQRAMGTPVTPATTAEKVPA</sequence>
<dbReference type="SUPFAM" id="SSF69593">
    <property type="entry name" value="Glycerol-3-phosphate (1)-acyltransferase"/>
    <property type="match status" value="1"/>
</dbReference>
<gene>
    <name evidence="6" type="ORF">ALQ33_05328</name>
</gene>
<evidence type="ECO:0000256" key="4">
    <source>
        <dbReference type="SAM" id="Phobius"/>
    </source>
</evidence>
<dbReference type="EMBL" id="RBQB01000143">
    <property type="protein sequence ID" value="RMO90761.1"/>
    <property type="molecule type" value="Genomic_DNA"/>
</dbReference>
<protein>
    <submittedName>
        <fullName evidence="6">Phospholipid/glycerol acyltransferase</fullName>
    </submittedName>
</protein>
<dbReference type="SMART" id="SM00563">
    <property type="entry name" value="PlsC"/>
    <property type="match status" value="1"/>
</dbReference>
<evidence type="ECO:0000259" key="5">
    <source>
        <dbReference type="SMART" id="SM00563"/>
    </source>
</evidence>
<dbReference type="PANTHER" id="PTHR10434">
    <property type="entry name" value="1-ACYL-SN-GLYCEROL-3-PHOSPHATE ACYLTRANSFERASE"/>
    <property type="match status" value="1"/>
</dbReference>
<evidence type="ECO:0000256" key="1">
    <source>
        <dbReference type="ARBA" id="ARBA00005189"/>
    </source>
</evidence>
<dbReference type="GO" id="GO:0006654">
    <property type="term" value="P:phosphatidic acid biosynthetic process"/>
    <property type="evidence" value="ECO:0007669"/>
    <property type="project" value="TreeGrafter"/>
</dbReference>
<feature type="transmembrane region" description="Helical" evidence="4">
    <location>
        <begin position="28"/>
        <end position="52"/>
    </location>
</feature>